<protein>
    <submittedName>
        <fullName evidence="2">Uncharacterized protein</fullName>
    </submittedName>
</protein>
<dbReference type="EMBL" id="KZ512126">
    <property type="protein sequence ID" value="PKU31887.1"/>
    <property type="molecule type" value="Genomic_DNA"/>
</dbReference>
<sequence length="138" mass="15681">MDGDARCERYVLYGSLEGTGHVNCTTQLGLICKLAEGALNPSVYVTDEDAWGQTLIYYPILLKRCIKKRKKEEKRKEGKKKINKKGKNEKRKKEEKKKKKKPVGLVEEWLSEKGHDLIAMSNPVFGVDKSPEGIMNCP</sequence>
<organism evidence="2 3">
    <name type="scientific">Limosa lapponica baueri</name>
    <dbReference type="NCBI Taxonomy" id="1758121"/>
    <lineage>
        <taxon>Eukaryota</taxon>
        <taxon>Metazoa</taxon>
        <taxon>Chordata</taxon>
        <taxon>Craniata</taxon>
        <taxon>Vertebrata</taxon>
        <taxon>Euteleostomi</taxon>
        <taxon>Archelosauria</taxon>
        <taxon>Archosauria</taxon>
        <taxon>Dinosauria</taxon>
        <taxon>Saurischia</taxon>
        <taxon>Theropoda</taxon>
        <taxon>Coelurosauria</taxon>
        <taxon>Aves</taxon>
        <taxon>Neognathae</taxon>
        <taxon>Neoaves</taxon>
        <taxon>Charadriiformes</taxon>
        <taxon>Scolopacidae</taxon>
        <taxon>Limosa</taxon>
    </lineage>
</organism>
<evidence type="ECO:0000313" key="3">
    <source>
        <dbReference type="Proteomes" id="UP000233556"/>
    </source>
</evidence>
<reference evidence="3" key="2">
    <citation type="submission" date="2017-12" db="EMBL/GenBank/DDBJ databases">
        <title>Genome sequence of the Bar-tailed Godwit (Limosa lapponica baueri).</title>
        <authorList>
            <person name="Lima N.C.B."/>
            <person name="Parody-Merino A.M."/>
            <person name="Battley P.F."/>
            <person name="Fidler A.E."/>
            <person name="Prosdocimi F."/>
        </authorList>
    </citation>
    <scope>NUCLEOTIDE SEQUENCE [LARGE SCALE GENOMIC DNA]</scope>
</reference>
<name>A0A2I0TDK4_LIMLA</name>
<proteinExistence type="predicted"/>
<dbReference type="AlphaFoldDB" id="A0A2I0TDK4"/>
<evidence type="ECO:0000313" key="2">
    <source>
        <dbReference type="EMBL" id="PKU31887.1"/>
    </source>
</evidence>
<dbReference type="Proteomes" id="UP000233556">
    <property type="component" value="Unassembled WGS sequence"/>
</dbReference>
<evidence type="ECO:0000256" key="1">
    <source>
        <dbReference type="SAM" id="MobiDB-lite"/>
    </source>
</evidence>
<reference evidence="3" key="1">
    <citation type="submission" date="2017-11" db="EMBL/GenBank/DDBJ databases">
        <authorList>
            <person name="Lima N.C."/>
            <person name="Parody-Merino A.M."/>
            <person name="Battley P.F."/>
            <person name="Fidler A.E."/>
            <person name="Prosdocimi F."/>
        </authorList>
    </citation>
    <scope>NUCLEOTIDE SEQUENCE [LARGE SCALE GENOMIC DNA]</scope>
</reference>
<gene>
    <name evidence="2" type="ORF">llap_17806</name>
</gene>
<accession>A0A2I0TDK4</accession>
<feature type="region of interest" description="Disordered" evidence="1">
    <location>
        <begin position="69"/>
        <end position="102"/>
    </location>
</feature>
<keyword evidence="3" id="KW-1185">Reference proteome</keyword>